<evidence type="ECO:0000313" key="4">
    <source>
        <dbReference type="EMBL" id="TSD09626.1"/>
    </source>
</evidence>
<gene>
    <name evidence="4" type="ORF">DP107_14715</name>
</gene>
<dbReference type="InterPro" id="IPR017968">
    <property type="entry name" value="Acylphosphatase_CS"/>
</dbReference>
<accession>A0A554MWX6</accession>
<dbReference type="InterPro" id="IPR020456">
    <property type="entry name" value="Acylphosphatase"/>
</dbReference>
<comment type="caution">
    <text evidence="4">The sequence shown here is derived from an EMBL/GenBank/DDBJ whole genome shotgun (WGS) entry which is preliminary data.</text>
</comment>
<dbReference type="PROSITE" id="PS00151">
    <property type="entry name" value="ACYLPHOSPHATASE_2"/>
    <property type="match status" value="1"/>
</dbReference>
<dbReference type="InParanoid" id="A0A554MWX6"/>
<dbReference type="EC" id="3.6.1.7" evidence="1"/>
<dbReference type="PRINTS" id="PR00112">
    <property type="entry name" value="ACYLPHPHTASE"/>
</dbReference>
<organism evidence="4 5">
    <name type="scientific">Haloglomus irregulare</name>
    <dbReference type="NCBI Taxonomy" id="2234134"/>
    <lineage>
        <taxon>Archaea</taxon>
        <taxon>Methanobacteriati</taxon>
        <taxon>Methanobacteriota</taxon>
        <taxon>Stenosarchaea group</taxon>
        <taxon>Halobacteria</taxon>
        <taxon>Halobacteriales</taxon>
        <taxon>Natronomonadaceae</taxon>
        <taxon>Haloglomus</taxon>
    </lineage>
</organism>
<dbReference type="Pfam" id="PF00708">
    <property type="entry name" value="Acylphosphatase"/>
    <property type="match status" value="1"/>
</dbReference>
<evidence type="ECO:0000256" key="2">
    <source>
        <dbReference type="RuleBase" id="RU004168"/>
    </source>
</evidence>
<proteinExistence type="inferred from homology"/>
<evidence type="ECO:0000256" key="1">
    <source>
        <dbReference type="PROSITE-ProRule" id="PRU00520"/>
    </source>
</evidence>
<dbReference type="OrthoDB" id="6643at2157"/>
<reference evidence="4 5" key="1">
    <citation type="submission" date="2018-06" db="EMBL/GenBank/DDBJ databases">
        <title>Natronomonas sp. F16-60 a new haloarchaeon isolated from a solar saltern of Isla Cristina, Huelva, Spain.</title>
        <authorList>
            <person name="Duran-Viseras A."/>
            <person name="Sanchez-Porro C."/>
            <person name="Ventosa A."/>
        </authorList>
    </citation>
    <scope>NUCLEOTIDE SEQUENCE [LARGE SCALE GENOMIC DNA]</scope>
    <source>
        <strain evidence="4 5">F16-60</strain>
    </source>
</reference>
<dbReference type="Gene3D" id="3.30.70.100">
    <property type="match status" value="1"/>
</dbReference>
<evidence type="ECO:0000259" key="3">
    <source>
        <dbReference type="PROSITE" id="PS51160"/>
    </source>
</evidence>
<dbReference type="NCBIfam" id="NF011016">
    <property type="entry name" value="PRK14444.1"/>
    <property type="match status" value="1"/>
</dbReference>
<keyword evidence="5" id="KW-1185">Reference proteome</keyword>
<sequence>MTTDDGERVRAHVLVSGRVQGVTYRATTRRTARDRGVDGWVRNRPDGRVEAVFEGPPDAVEGMLDYCHEGPSRARVEDVQVEYEPPEGATGFEIRR</sequence>
<dbReference type="InterPro" id="IPR001792">
    <property type="entry name" value="Acylphosphatase-like_dom"/>
</dbReference>
<dbReference type="InterPro" id="IPR036046">
    <property type="entry name" value="Acylphosphatase-like_dom_sf"/>
</dbReference>
<keyword evidence="1" id="KW-0378">Hydrolase</keyword>
<dbReference type="SUPFAM" id="SSF54975">
    <property type="entry name" value="Acylphosphatase/BLUF domain-like"/>
    <property type="match status" value="1"/>
</dbReference>
<dbReference type="RefSeq" id="WP_144262911.1">
    <property type="nucleotide sequence ID" value="NZ_QMDX01000011.1"/>
</dbReference>
<protein>
    <recommendedName>
        <fullName evidence="1">acylphosphatase</fullName>
        <ecNumber evidence="1">3.6.1.7</ecNumber>
    </recommendedName>
</protein>
<feature type="domain" description="Acylphosphatase-like" evidence="3">
    <location>
        <begin position="10"/>
        <end position="96"/>
    </location>
</feature>
<dbReference type="Proteomes" id="UP000319894">
    <property type="component" value="Unassembled WGS sequence"/>
</dbReference>
<comment type="catalytic activity">
    <reaction evidence="1">
        <text>an acyl phosphate + H2O = a carboxylate + phosphate + H(+)</text>
        <dbReference type="Rhea" id="RHEA:14965"/>
        <dbReference type="ChEBI" id="CHEBI:15377"/>
        <dbReference type="ChEBI" id="CHEBI:15378"/>
        <dbReference type="ChEBI" id="CHEBI:29067"/>
        <dbReference type="ChEBI" id="CHEBI:43474"/>
        <dbReference type="ChEBI" id="CHEBI:59918"/>
        <dbReference type="EC" id="3.6.1.7"/>
    </reaction>
</comment>
<dbReference type="EMBL" id="QMDX01000011">
    <property type="protein sequence ID" value="TSD09626.1"/>
    <property type="molecule type" value="Genomic_DNA"/>
</dbReference>
<dbReference type="PROSITE" id="PS51160">
    <property type="entry name" value="ACYLPHOSPHATASE_3"/>
    <property type="match status" value="1"/>
</dbReference>
<dbReference type="GO" id="GO:0003998">
    <property type="term" value="F:acylphosphatase activity"/>
    <property type="evidence" value="ECO:0007669"/>
    <property type="project" value="UniProtKB-EC"/>
</dbReference>
<feature type="active site" evidence="1">
    <location>
        <position position="25"/>
    </location>
</feature>
<feature type="active site" evidence="1">
    <location>
        <position position="43"/>
    </location>
</feature>
<dbReference type="PANTHER" id="PTHR47268">
    <property type="entry name" value="ACYLPHOSPHATASE"/>
    <property type="match status" value="1"/>
</dbReference>
<name>A0A554MWX6_9EURY</name>
<evidence type="ECO:0000313" key="5">
    <source>
        <dbReference type="Proteomes" id="UP000319894"/>
    </source>
</evidence>
<dbReference type="AlphaFoldDB" id="A0A554MWX6"/>
<dbReference type="PANTHER" id="PTHR47268:SF4">
    <property type="entry name" value="ACYLPHOSPHATASE"/>
    <property type="match status" value="1"/>
</dbReference>
<comment type="similarity">
    <text evidence="2">Belongs to the acylphosphatase family.</text>
</comment>